<dbReference type="GO" id="GO:0005737">
    <property type="term" value="C:cytoplasm"/>
    <property type="evidence" value="ECO:0007669"/>
    <property type="project" value="TreeGrafter"/>
</dbReference>
<dbReference type="Gene3D" id="3.90.1720.10">
    <property type="entry name" value="endopeptidase domain like (from Nostoc punctiforme)"/>
    <property type="match status" value="1"/>
</dbReference>
<keyword evidence="1" id="KW-0808">Transferase</keyword>
<evidence type="ECO:0000313" key="7">
    <source>
        <dbReference type="EMBL" id="OAJ63541.1"/>
    </source>
</evidence>
<evidence type="ECO:0000256" key="1">
    <source>
        <dbReference type="ARBA" id="ARBA00022679"/>
    </source>
</evidence>
<evidence type="ECO:0000256" key="4">
    <source>
        <dbReference type="SAM" id="MobiDB-lite"/>
    </source>
</evidence>
<feature type="domain" description="LRAT" evidence="5">
    <location>
        <begin position="30"/>
        <end position="130"/>
    </location>
</feature>
<comment type="caution">
    <text evidence="6">The sequence shown here is derived from an EMBL/GenBank/DDBJ whole genome shotgun (WGS) entry which is preliminary data.</text>
</comment>
<evidence type="ECO:0000256" key="3">
    <source>
        <dbReference type="ARBA" id="ARBA00023098"/>
    </source>
</evidence>
<dbReference type="Pfam" id="PF04970">
    <property type="entry name" value="LRAT"/>
    <property type="match status" value="1"/>
</dbReference>
<dbReference type="PROSITE" id="PS51934">
    <property type="entry name" value="LRAT"/>
    <property type="match status" value="1"/>
</dbReference>
<dbReference type="InterPro" id="IPR007053">
    <property type="entry name" value="LRAT_dom"/>
</dbReference>
<dbReference type="Proteomes" id="UP000077961">
    <property type="component" value="Unassembled WGS sequence"/>
</dbReference>
<dbReference type="GO" id="GO:0008970">
    <property type="term" value="F:phospholipase A1 activity"/>
    <property type="evidence" value="ECO:0007669"/>
    <property type="project" value="TreeGrafter"/>
</dbReference>
<evidence type="ECO:0000256" key="2">
    <source>
        <dbReference type="ARBA" id="ARBA00022801"/>
    </source>
</evidence>
<evidence type="ECO:0000313" key="8">
    <source>
        <dbReference type="Proteomes" id="UP000077961"/>
    </source>
</evidence>
<dbReference type="GO" id="GO:0016410">
    <property type="term" value="F:N-acyltransferase activity"/>
    <property type="evidence" value="ECO:0007669"/>
    <property type="project" value="TreeGrafter"/>
</dbReference>
<feature type="region of interest" description="Disordered" evidence="4">
    <location>
        <begin position="1"/>
        <end position="20"/>
    </location>
</feature>
<protein>
    <submittedName>
        <fullName evidence="6">NC domain protein</fullName>
    </submittedName>
</protein>
<dbReference type="RefSeq" id="WP_064265206.1">
    <property type="nucleotide sequence ID" value="NZ_LXJZ01000020.1"/>
</dbReference>
<dbReference type="STRING" id="1462993.A6V36_18870"/>
<dbReference type="Proteomes" id="UP000078116">
    <property type="component" value="Unassembled WGS sequence"/>
</dbReference>
<feature type="compositionally biased region" description="Polar residues" evidence="4">
    <location>
        <begin position="1"/>
        <end position="10"/>
    </location>
</feature>
<dbReference type="InterPro" id="IPR051496">
    <property type="entry name" value="H-rev107_PLA/AT"/>
</dbReference>
<name>A0A1A9MWG1_9BURK</name>
<gene>
    <name evidence="7" type="ORF">A6V36_18870</name>
    <name evidence="6" type="ORF">A6V37_11050</name>
</gene>
<dbReference type="EMBL" id="LXJZ01000020">
    <property type="protein sequence ID" value="OAJ63541.1"/>
    <property type="molecule type" value="Genomic_DNA"/>
</dbReference>
<keyword evidence="2" id="KW-0378">Hydrolase</keyword>
<reference evidence="8 9" key="1">
    <citation type="submission" date="2016-04" db="EMBL/GenBank/DDBJ databases">
        <title>Reclassification of Paraburkholderia panaciterrae (Farh et al. 2015) Dobritsa &amp; Samadpour 2016 as a later homotypic synonym of Paraburkholderia ginsengiterrae (Farh et al. 2015) Dobritsa &amp; Samadpour 2016.</title>
        <authorList>
            <person name="Dobritsa A.P."/>
            <person name="Kutumbaka K."/>
            <person name="Samadpour M."/>
        </authorList>
    </citation>
    <scope>NUCLEOTIDE SEQUENCE [LARGE SCALE GENOMIC DNA]</scope>
    <source>
        <strain evidence="6 9">DCY85</strain>
        <strain evidence="7 8">DCY85-1</strain>
    </source>
</reference>
<organism evidence="6 9">
    <name type="scientific">Paraburkholderia ginsengiterrae</name>
    <dbReference type="NCBI Taxonomy" id="1462993"/>
    <lineage>
        <taxon>Bacteria</taxon>
        <taxon>Pseudomonadati</taxon>
        <taxon>Pseudomonadota</taxon>
        <taxon>Betaproteobacteria</taxon>
        <taxon>Burkholderiales</taxon>
        <taxon>Burkholderiaceae</taxon>
        <taxon>Paraburkholderia</taxon>
    </lineage>
</organism>
<dbReference type="PANTHER" id="PTHR13943">
    <property type="entry name" value="HRAS-LIKE SUPPRESSOR - RELATED"/>
    <property type="match status" value="1"/>
</dbReference>
<evidence type="ECO:0000259" key="5">
    <source>
        <dbReference type="PROSITE" id="PS51934"/>
    </source>
</evidence>
<proteinExistence type="predicted"/>
<evidence type="ECO:0000313" key="6">
    <source>
        <dbReference type="EMBL" id="OAJ52176.1"/>
    </source>
</evidence>
<keyword evidence="3" id="KW-0443">Lipid metabolism</keyword>
<dbReference type="GO" id="GO:0070292">
    <property type="term" value="P:N-acylphosphatidylethanolamine metabolic process"/>
    <property type="evidence" value="ECO:0007669"/>
    <property type="project" value="TreeGrafter"/>
</dbReference>
<evidence type="ECO:0000313" key="9">
    <source>
        <dbReference type="Proteomes" id="UP000078116"/>
    </source>
</evidence>
<sequence length="169" mass="18710">MNTHPLLTSSESREDRSDAASTIDLPIGAHLVTQRRGYEHHGIYVGNGRVVHYAGFASSAHRGPVEEVELERFAAGHPLSIRVEPSARYVGEEAVRRARSRLGENHYRLLTNNCEHFCAWCLLGKSRSEQVHCCLRHPRTGVHALVCLVKAFVESNAKGAHAHAFAQLA</sequence>
<keyword evidence="8" id="KW-1185">Reference proteome</keyword>
<accession>A0A1A9MWG1</accession>
<dbReference type="AlphaFoldDB" id="A0A1A9MWG1"/>
<dbReference type="OrthoDB" id="9812095at2"/>
<dbReference type="EMBL" id="LXKA01000382">
    <property type="protein sequence ID" value="OAJ52176.1"/>
    <property type="molecule type" value="Genomic_DNA"/>
</dbReference>
<dbReference type="GO" id="GO:0004623">
    <property type="term" value="F:phospholipase A2 activity"/>
    <property type="evidence" value="ECO:0007669"/>
    <property type="project" value="TreeGrafter"/>
</dbReference>
<dbReference type="PANTHER" id="PTHR13943:SF77">
    <property type="entry name" value="LRAT DOMAIN-CONTAINING PROTEIN"/>
    <property type="match status" value="1"/>
</dbReference>